<dbReference type="PIRSF" id="PIRSF028696">
    <property type="entry name" value="UCP028696"/>
    <property type="match status" value="1"/>
</dbReference>
<evidence type="ECO:0000313" key="2">
    <source>
        <dbReference type="EMBL" id="USH04741.1"/>
    </source>
</evidence>
<protein>
    <submittedName>
        <fullName evidence="2">DUF2860 domain-containing protein</fullName>
    </submittedName>
</protein>
<name>A0ABY4X0G8_9GAMM</name>
<evidence type="ECO:0000313" key="3">
    <source>
        <dbReference type="Proteomes" id="UP001056255"/>
    </source>
</evidence>
<feature type="signal peptide" evidence="1">
    <location>
        <begin position="1"/>
        <end position="25"/>
    </location>
</feature>
<reference evidence="2" key="1">
    <citation type="submission" date="2021-08" db="EMBL/GenBank/DDBJ databases">
        <authorList>
            <person name="Sakaguchi M."/>
            <person name="Kikuchi T."/>
            <person name="Urbanczyk H."/>
        </authorList>
    </citation>
    <scope>NUCLEOTIDE SEQUENCE</scope>
    <source>
        <strain evidence="2">020920N</strain>
    </source>
</reference>
<proteinExistence type="predicted"/>
<organism evidence="2 3">
    <name type="scientific">Grimontia kaedaensis</name>
    <dbReference type="NCBI Taxonomy" id="2872157"/>
    <lineage>
        <taxon>Bacteria</taxon>
        <taxon>Pseudomonadati</taxon>
        <taxon>Pseudomonadota</taxon>
        <taxon>Gammaproteobacteria</taxon>
        <taxon>Vibrionales</taxon>
        <taxon>Vibrionaceae</taxon>
        <taxon>Grimontia</taxon>
    </lineage>
</organism>
<evidence type="ECO:0000256" key="1">
    <source>
        <dbReference type="SAM" id="SignalP"/>
    </source>
</evidence>
<keyword evidence="1" id="KW-0732">Signal</keyword>
<dbReference type="EMBL" id="CP082276">
    <property type="protein sequence ID" value="USH04741.1"/>
    <property type="molecule type" value="Genomic_DNA"/>
</dbReference>
<dbReference type="Proteomes" id="UP001056255">
    <property type="component" value="Chromosome II"/>
</dbReference>
<dbReference type="SUPFAM" id="SSF56935">
    <property type="entry name" value="Porins"/>
    <property type="match status" value="1"/>
</dbReference>
<gene>
    <name evidence="2" type="ORF">K6Q96_23805</name>
</gene>
<keyword evidence="3" id="KW-1185">Reference proteome</keyword>
<dbReference type="InterPro" id="IPR016896">
    <property type="entry name" value="DUF2860"/>
</dbReference>
<dbReference type="Pfam" id="PF11059">
    <property type="entry name" value="DUF2860"/>
    <property type="match status" value="1"/>
</dbReference>
<feature type="chain" id="PRO_5047547989" evidence="1">
    <location>
        <begin position="26"/>
        <end position="333"/>
    </location>
</feature>
<sequence length="333" mass="36422">MNLPIGFKAKLLLALSPLFSSATFAEEDMFTPGFSGALSVNVGASSSQSQGNTDDDNAVTNDLESSGKAISQTAPFILGRLQYSFGDTVIFVGNSEEQIAEAQFQGELGIVHRFNNGLSLTTALFGNVPSADEVWQDPYLTNSERITTEQTVAGVRFAMGLHTPLPITLKYAYAYSEVDSENIGVSQALSDQDSKLLARDSDYHRFGAEAALPLNPSILIAPSLYYTLRDAKGDAKSFDKISAQLSLVLNHQQHHLVTTVRVSKAYFSTANPVFKLKQDDDSKGIFSVYSFSEPLGWRNTQIHIMGGYQSTDSDITFYDSENTFISTGFSYRF</sequence>
<dbReference type="RefSeq" id="WP_251880837.1">
    <property type="nucleotide sequence ID" value="NZ_CP082276.1"/>
</dbReference>
<accession>A0ABY4X0G8</accession>